<accession>A0A1I5R1V6</accession>
<dbReference type="Proteomes" id="UP000182025">
    <property type="component" value="Unassembled WGS sequence"/>
</dbReference>
<organism evidence="1 2">
    <name type="scientific">Ectopseudomonas toyotomiensis</name>
    <dbReference type="NCBI Taxonomy" id="554344"/>
    <lineage>
        <taxon>Bacteria</taxon>
        <taxon>Pseudomonadati</taxon>
        <taxon>Pseudomonadota</taxon>
        <taxon>Gammaproteobacteria</taxon>
        <taxon>Pseudomonadales</taxon>
        <taxon>Pseudomonadaceae</taxon>
        <taxon>Ectopseudomonas</taxon>
    </lineage>
</organism>
<proteinExistence type="predicted"/>
<evidence type="ECO:0000313" key="1">
    <source>
        <dbReference type="EMBL" id="SFP52502.1"/>
    </source>
</evidence>
<name>A0A1I5R1V6_9GAMM</name>
<sequence>MSAPEIPITIQRGKTFEFGFLYAEDDLLYLPITGMPSTAPVRLTVVGHGVPDGWPVRVACVRAPAELNTPDDESQLAKLVDVDTVELNALNAHCWKAFSGSGLLVLNKPMDLTGWHCRAQVRKGVGGEVLFTWHSDPSESPDGEIEVDVAHSAFVLKMDAATAAALEWKRGKYDVEAIAPGGEVYPLTAISDIEVADEVTA</sequence>
<dbReference type="EMBL" id="FOXK01000003">
    <property type="protein sequence ID" value="SFP52502.1"/>
    <property type="molecule type" value="Genomic_DNA"/>
</dbReference>
<evidence type="ECO:0000313" key="2">
    <source>
        <dbReference type="Proteomes" id="UP000182025"/>
    </source>
</evidence>
<gene>
    <name evidence="1" type="ORF">SAMN05216177_103249</name>
</gene>
<dbReference type="AlphaFoldDB" id="A0A1I5R1V6"/>
<protein>
    <submittedName>
        <fullName evidence="1">Uncharacterized protein</fullName>
    </submittedName>
</protein>
<dbReference type="OrthoDB" id="7018784at2"/>
<keyword evidence="2" id="KW-1185">Reference proteome</keyword>
<reference evidence="2" key="1">
    <citation type="submission" date="2016-10" db="EMBL/GenBank/DDBJ databases">
        <authorList>
            <person name="Varghese N."/>
            <person name="Submissions S."/>
        </authorList>
    </citation>
    <scope>NUCLEOTIDE SEQUENCE [LARGE SCALE GENOMIC DNA]</scope>
    <source>
        <strain evidence="2">JCM 15604</strain>
    </source>
</reference>
<dbReference type="RefSeq" id="WP_074914202.1">
    <property type="nucleotide sequence ID" value="NZ_FOXK01000003.1"/>
</dbReference>